<dbReference type="InterPro" id="IPR001232">
    <property type="entry name" value="SKP1-like"/>
</dbReference>
<dbReference type="OrthoDB" id="1903179at2759"/>
<dbReference type="EnsemblPlants" id="Zm00001eb331940_T001">
    <property type="protein sequence ID" value="Zm00001eb331940_P001"/>
    <property type="gene ID" value="Zm00001eb331940"/>
</dbReference>
<dbReference type="GO" id="GO:0005634">
    <property type="term" value="C:nucleus"/>
    <property type="evidence" value="ECO:0000318"/>
    <property type="project" value="GO_Central"/>
</dbReference>
<dbReference type="Proteomes" id="UP000007305">
    <property type="component" value="Chromosome 7"/>
</dbReference>
<dbReference type="GO" id="GO:0009867">
    <property type="term" value="P:jasmonic acid mediated signaling pathway"/>
    <property type="evidence" value="ECO:0007669"/>
    <property type="project" value="UniProtKB-ARBA"/>
</dbReference>
<dbReference type="GO" id="GO:0031146">
    <property type="term" value="P:SCF-dependent proteasomal ubiquitin-dependent protein catabolic process"/>
    <property type="evidence" value="ECO:0000318"/>
    <property type="project" value="GO_Central"/>
</dbReference>
<dbReference type="EMBL" id="CM007650">
    <property type="protein sequence ID" value="ONM61240.1"/>
    <property type="molecule type" value="Genomic_DNA"/>
</dbReference>
<reference evidence="11" key="3">
    <citation type="submission" date="2021-05" db="UniProtKB">
        <authorList>
            <consortium name="EnsemblPlants"/>
        </authorList>
    </citation>
    <scope>IDENTIFICATION</scope>
    <source>
        <strain evidence="11">cv. B73</strain>
    </source>
</reference>
<accession>A0A1D6IPT2</accession>
<dbReference type="Gene3D" id="3.30.710.10">
    <property type="entry name" value="Potassium Channel Kv1.1, Chain A"/>
    <property type="match status" value="1"/>
</dbReference>
<evidence type="ECO:0000313" key="12">
    <source>
        <dbReference type="Proteomes" id="UP000007305"/>
    </source>
</evidence>
<dbReference type="PaxDb" id="4577-GRMZM2G032562_P01"/>
<dbReference type="InterPro" id="IPR016897">
    <property type="entry name" value="SKP1"/>
</dbReference>
<gene>
    <name evidence="11" type="primary">LOC100282249</name>
    <name evidence="10" type="ORF">ZEAMMB73_Zm00001d022618</name>
</gene>
<dbReference type="CDD" id="cd18322">
    <property type="entry name" value="BTB_POZ_SKP1"/>
    <property type="match status" value="1"/>
</dbReference>
<dbReference type="STRING" id="4577.A0A1D6IPT2"/>
<evidence type="ECO:0000256" key="3">
    <source>
        <dbReference type="ARBA" id="ARBA00009993"/>
    </source>
</evidence>
<dbReference type="SMART" id="SM00512">
    <property type="entry name" value="Skp1"/>
    <property type="match status" value="1"/>
</dbReference>
<dbReference type="eggNOG" id="KOG1724">
    <property type="taxonomic scope" value="Eukaryota"/>
</dbReference>
<keyword evidence="5" id="KW-0539">Nucleus</keyword>
<dbReference type="UniPathway" id="UPA00143"/>
<dbReference type="RefSeq" id="NP_001148633.2">
    <property type="nucleotide sequence ID" value="NM_001155161.2"/>
</dbReference>
<dbReference type="InterPro" id="IPR036296">
    <property type="entry name" value="SKP1-like_dim_sf"/>
</dbReference>
<comment type="pathway">
    <text evidence="2 7">Protein modification; protein ubiquitination.</text>
</comment>
<feature type="domain" description="SKP1 component POZ" evidence="9">
    <location>
        <begin position="15"/>
        <end position="70"/>
    </location>
</feature>
<evidence type="ECO:0000259" key="9">
    <source>
        <dbReference type="Pfam" id="PF03931"/>
    </source>
</evidence>
<organism evidence="10">
    <name type="scientific">Zea mays</name>
    <name type="common">Maize</name>
    <dbReference type="NCBI Taxonomy" id="4577"/>
    <lineage>
        <taxon>Eukaryota</taxon>
        <taxon>Viridiplantae</taxon>
        <taxon>Streptophyta</taxon>
        <taxon>Embryophyta</taxon>
        <taxon>Tracheophyta</taxon>
        <taxon>Spermatophyta</taxon>
        <taxon>Magnoliopsida</taxon>
        <taxon>Liliopsida</taxon>
        <taxon>Poales</taxon>
        <taxon>Poaceae</taxon>
        <taxon>PACMAD clade</taxon>
        <taxon>Panicoideae</taxon>
        <taxon>Andropogonodae</taxon>
        <taxon>Andropogoneae</taxon>
        <taxon>Tripsacinae</taxon>
        <taxon>Zea</taxon>
    </lineage>
</organism>
<dbReference type="InterPro" id="IPR016072">
    <property type="entry name" value="Skp1_comp_dimer"/>
</dbReference>
<name>A0A1D6IPT2_MAIZE</name>
<dbReference type="Pfam" id="PF01466">
    <property type="entry name" value="Skp1"/>
    <property type="match status" value="1"/>
</dbReference>
<evidence type="ECO:0000256" key="4">
    <source>
        <dbReference type="ARBA" id="ARBA00022786"/>
    </source>
</evidence>
<dbReference type="GO" id="GO:0097602">
    <property type="term" value="F:cullin family protein binding"/>
    <property type="evidence" value="ECO:0000318"/>
    <property type="project" value="GO_Central"/>
</dbReference>
<dbReference type="InterPro" id="IPR011333">
    <property type="entry name" value="SKP1/BTB/POZ_sf"/>
</dbReference>
<evidence type="ECO:0007829" key="13">
    <source>
        <dbReference type="PeptideAtlas" id="A0A1D6IPT2"/>
    </source>
</evidence>
<comment type="function">
    <text evidence="6 7">Involved in ubiquitination and subsequent proteasomal degradation of target proteins. Together with CUL1, RBX1 and a F-box protein, it forms a SCF E3 ubiquitin ligase complex. The functional specificity of this complex depends on the type of F-box protein. In the SCF complex, it serves as an adapter that links the F-box protein to CUL1.</text>
</comment>
<dbReference type="PIRSF" id="PIRSF028729">
    <property type="entry name" value="E3_ubiquit_lig_SCF_Skp"/>
    <property type="match status" value="1"/>
</dbReference>
<evidence type="ECO:0000313" key="11">
    <source>
        <dbReference type="EnsemblPlants" id="Zm00001eb331940_P001"/>
    </source>
</evidence>
<proteinExistence type="evidence at protein level"/>
<evidence type="ECO:0000256" key="2">
    <source>
        <dbReference type="ARBA" id="ARBA00004906"/>
    </source>
</evidence>
<dbReference type="GO" id="GO:0005737">
    <property type="term" value="C:cytoplasm"/>
    <property type="evidence" value="ECO:0000318"/>
    <property type="project" value="GO_Central"/>
</dbReference>
<reference evidence="11" key="2">
    <citation type="submission" date="2019-07" db="EMBL/GenBank/DDBJ databases">
        <authorList>
            <person name="Seetharam A."/>
            <person name="Woodhouse M."/>
            <person name="Cannon E."/>
        </authorList>
    </citation>
    <scope>NUCLEOTIDE SEQUENCE [LARGE SCALE GENOMIC DNA]</scope>
    <source>
        <strain evidence="11">cv. B73</strain>
    </source>
</reference>
<dbReference type="Gramene" id="Zm00001eb331940_T001">
    <property type="protein sequence ID" value="Zm00001eb331940_P001"/>
    <property type="gene ID" value="Zm00001eb331940"/>
</dbReference>
<dbReference type="FunFam" id="3.30.710.10:FF:000170">
    <property type="entry name" value="SKP1-like protein 5"/>
    <property type="match status" value="1"/>
</dbReference>
<dbReference type="SMR" id="A0A1D6IPT2"/>
<keyword evidence="4 7" id="KW-0833">Ubl conjugation pathway</keyword>
<feature type="domain" description="SKP1 component dimerisation" evidence="8">
    <location>
        <begin position="123"/>
        <end position="169"/>
    </location>
</feature>
<dbReference type="KEGG" id="zma:100282249"/>
<keyword evidence="12" id="KW-1185">Reference proteome</keyword>
<dbReference type="OMA" id="CEYHHSE"/>
<dbReference type="PANTHER" id="PTHR11165">
    <property type="entry name" value="SKP1"/>
    <property type="match status" value="1"/>
</dbReference>
<evidence type="ECO:0000259" key="8">
    <source>
        <dbReference type="Pfam" id="PF01466"/>
    </source>
</evidence>
<comment type="similarity">
    <text evidence="3 7">Belongs to the SKP1 family.</text>
</comment>
<protein>
    <recommendedName>
        <fullName evidence="7">SKP1-like protein</fullName>
    </recommendedName>
</protein>
<comment type="subunit">
    <text evidence="7">Part of a SCF (SKP1-cullin-F-box) protein ligase complex.</text>
</comment>
<keyword evidence="13" id="KW-1267">Proteomics identification</keyword>
<dbReference type="InterPro" id="IPR016073">
    <property type="entry name" value="Skp1_comp_POZ"/>
</dbReference>
<evidence type="ECO:0000256" key="1">
    <source>
        <dbReference type="ARBA" id="ARBA00004123"/>
    </source>
</evidence>
<dbReference type="AlphaFoldDB" id="A0A1D6IPT2"/>
<evidence type="ECO:0000256" key="5">
    <source>
        <dbReference type="ARBA" id="ARBA00023242"/>
    </source>
</evidence>
<dbReference type="SUPFAM" id="SSF81382">
    <property type="entry name" value="Skp1 dimerisation domain-like"/>
    <property type="match status" value="1"/>
</dbReference>
<evidence type="ECO:0000313" key="10">
    <source>
        <dbReference type="EMBL" id="ONM61240.1"/>
    </source>
</evidence>
<evidence type="ECO:0000256" key="6">
    <source>
        <dbReference type="ARBA" id="ARBA00054396"/>
    </source>
</evidence>
<reference evidence="10 12" key="1">
    <citation type="submission" date="2015-12" db="EMBL/GenBank/DDBJ databases">
        <title>Update maize B73 reference genome by single molecule sequencing technologies.</title>
        <authorList>
            <consortium name="Maize Genome Sequencing Project"/>
            <person name="Ware D."/>
        </authorList>
    </citation>
    <scope>NUCLEOTIDE SEQUENCE [LARGE SCALE GENOMIC DNA]</scope>
    <source>
        <strain evidence="12">cv. B73</strain>
        <tissue evidence="10">Seedling</tissue>
    </source>
</reference>
<dbReference type="IntAct" id="A0A1D6IPT2">
    <property type="interactions" value="15"/>
</dbReference>
<evidence type="ECO:0000256" key="7">
    <source>
        <dbReference type="PIRNR" id="PIRNR028729"/>
    </source>
</evidence>
<dbReference type="GO" id="GO:0016567">
    <property type="term" value="P:protein ubiquitination"/>
    <property type="evidence" value="ECO:0007669"/>
    <property type="project" value="UniProtKB-UniRule"/>
</dbReference>
<dbReference type="GeneID" id="100282249"/>
<dbReference type="SUPFAM" id="SSF54695">
    <property type="entry name" value="POZ domain"/>
    <property type="match status" value="1"/>
</dbReference>
<comment type="subcellular location">
    <subcellularLocation>
        <location evidence="1">Nucleus</location>
    </subcellularLocation>
</comment>
<sequence>MAAEAAAAGKEKMRTLVSSDFKKFDVEESVARESLIILNLMADCDDSDIPVFNVNANILDKVIAYCRKHASAPRADGGDAEPSAASNKASADDLKSFDAEFVDVDLVTLLELIKAADYLEINGLLDLTCQAVADMIKGKTPEEIRETFDIENDFTPEEEAKVRRENQWAFE</sequence>
<dbReference type="ExpressionAtlas" id="A0A1D6IPT2">
    <property type="expression patterns" value="baseline and differential"/>
</dbReference>
<dbReference type="Pfam" id="PF03931">
    <property type="entry name" value="Skp1_POZ"/>
    <property type="match status" value="1"/>
</dbReference>